<evidence type="ECO:0000256" key="2">
    <source>
        <dbReference type="ARBA" id="ARBA00022448"/>
    </source>
</evidence>
<feature type="transmembrane region" description="Helical" evidence="9">
    <location>
        <begin position="258"/>
        <end position="277"/>
    </location>
</feature>
<evidence type="ECO:0000256" key="6">
    <source>
        <dbReference type="ARBA" id="ARBA00022989"/>
    </source>
</evidence>
<proteinExistence type="inferred from homology"/>
<comment type="subcellular location">
    <subcellularLocation>
        <location evidence="1">Cell inner membrane</location>
        <topology evidence="1">Multi-pass membrane protein</topology>
    </subcellularLocation>
</comment>
<reference evidence="10 11" key="1">
    <citation type="submission" date="2019-04" db="EMBL/GenBank/DDBJ databases">
        <title>Phreatobacter aquaticus sp. nov.</title>
        <authorList>
            <person name="Choi A."/>
        </authorList>
    </citation>
    <scope>NUCLEOTIDE SEQUENCE [LARGE SCALE GENOMIC DNA]</scope>
    <source>
        <strain evidence="10 11">KCTC 52518</strain>
    </source>
</reference>
<dbReference type="Proteomes" id="UP000298781">
    <property type="component" value="Chromosome"/>
</dbReference>
<dbReference type="OrthoDB" id="7984363at2"/>
<accession>A0A4D7BBR0</accession>
<keyword evidence="5 9" id="KW-0812">Transmembrane</keyword>
<dbReference type="RefSeq" id="WP_136963594.1">
    <property type="nucleotide sequence ID" value="NZ_CP039690.1"/>
</dbReference>
<protein>
    <submittedName>
        <fullName evidence="10">YeeE/YedE family protein</fullName>
    </submittedName>
</protein>
<dbReference type="EMBL" id="CP039690">
    <property type="protein sequence ID" value="QCI68175.1"/>
    <property type="molecule type" value="Genomic_DNA"/>
</dbReference>
<feature type="transmembrane region" description="Helical" evidence="9">
    <location>
        <begin position="6"/>
        <end position="24"/>
    </location>
</feature>
<evidence type="ECO:0000256" key="4">
    <source>
        <dbReference type="ARBA" id="ARBA00022519"/>
    </source>
</evidence>
<evidence type="ECO:0000313" key="10">
    <source>
        <dbReference type="EMBL" id="QCI68175.1"/>
    </source>
</evidence>
<evidence type="ECO:0000256" key="7">
    <source>
        <dbReference type="ARBA" id="ARBA00023136"/>
    </source>
</evidence>
<feature type="transmembrane region" description="Helical" evidence="9">
    <location>
        <begin position="82"/>
        <end position="107"/>
    </location>
</feature>
<feature type="transmembrane region" description="Helical" evidence="9">
    <location>
        <begin position="119"/>
        <end position="138"/>
    </location>
</feature>
<evidence type="ECO:0000256" key="3">
    <source>
        <dbReference type="ARBA" id="ARBA00022475"/>
    </source>
</evidence>
<dbReference type="InterPro" id="IPR007272">
    <property type="entry name" value="Sulf_transp_TsuA/YedE"/>
</dbReference>
<dbReference type="GO" id="GO:0005886">
    <property type="term" value="C:plasma membrane"/>
    <property type="evidence" value="ECO:0007669"/>
    <property type="project" value="UniProtKB-SubCell"/>
</dbReference>
<keyword evidence="6 9" id="KW-1133">Transmembrane helix</keyword>
<feature type="transmembrane region" description="Helical" evidence="9">
    <location>
        <begin position="49"/>
        <end position="70"/>
    </location>
</feature>
<keyword evidence="2" id="KW-0813">Transport</keyword>
<feature type="transmembrane region" description="Helical" evidence="9">
    <location>
        <begin position="324"/>
        <end position="346"/>
    </location>
</feature>
<keyword evidence="3" id="KW-1003">Cell membrane</keyword>
<dbReference type="AlphaFoldDB" id="A0A4D7BBR0"/>
<name>A0A4D7BBR0_9HYPH</name>
<keyword evidence="4" id="KW-0997">Cell inner membrane</keyword>
<sequence length="373" mass="38842">MTGLPAVAVGVMGFLVGVAAGWAVQRARLCSFGAVEDALLGRDWRRMKVFGLALAVALIGTQTLVLFGLFEPTETTYVPGQIAWLGALIGAILFGIGMALVGTCAFGSLIRLGSGDLRSLFTLMVFGAVAYATLRGVLARPRIDWVEAVSVAMPGGVASSAPDVLGRFAGVDLRFGLTFAVALGLIWLVARDRRLWRAPRLVTAGIVLGLGVVAGWVATGVAVDVFDRLVRVQSLTFVSPVARGFYGLMTGEGTIADFGVMSVAGVAVGAGLSALAAREFRWEAFDDQHEMRRHLTGAVLMGFGGVLAGGCTIGQGLTAGSLMAVTWPLTVLGMILGARLGIAILVEGSVVDWVRAVWASLGAAREGRRPPAE</sequence>
<feature type="transmembrane region" description="Helical" evidence="9">
    <location>
        <begin position="202"/>
        <end position="223"/>
    </location>
</feature>
<comment type="similarity">
    <text evidence="8">Belongs to the TsuA/YedE (TC 9.B.102) family.</text>
</comment>
<evidence type="ECO:0000256" key="1">
    <source>
        <dbReference type="ARBA" id="ARBA00004429"/>
    </source>
</evidence>
<evidence type="ECO:0000256" key="5">
    <source>
        <dbReference type="ARBA" id="ARBA00022692"/>
    </source>
</evidence>
<keyword evidence="11" id="KW-1185">Reference proteome</keyword>
<dbReference type="PANTHER" id="PTHR30574">
    <property type="entry name" value="INNER MEMBRANE PROTEIN YEDE"/>
    <property type="match status" value="1"/>
</dbReference>
<keyword evidence="7 9" id="KW-0472">Membrane</keyword>
<organism evidence="10 11">
    <name type="scientific">Phreatobacter stygius</name>
    <dbReference type="NCBI Taxonomy" id="1940610"/>
    <lineage>
        <taxon>Bacteria</taxon>
        <taxon>Pseudomonadati</taxon>
        <taxon>Pseudomonadota</taxon>
        <taxon>Alphaproteobacteria</taxon>
        <taxon>Hyphomicrobiales</taxon>
        <taxon>Phreatobacteraceae</taxon>
        <taxon>Phreatobacter</taxon>
    </lineage>
</organism>
<dbReference type="KEGG" id="pstg:E8M01_30470"/>
<evidence type="ECO:0000313" key="11">
    <source>
        <dbReference type="Proteomes" id="UP000298781"/>
    </source>
</evidence>
<evidence type="ECO:0000256" key="8">
    <source>
        <dbReference type="ARBA" id="ARBA00035655"/>
    </source>
</evidence>
<feature type="transmembrane region" description="Helical" evidence="9">
    <location>
        <begin position="298"/>
        <end position="318"/>
    </location>
</feature>
<gene>
    <name evidence="10" type="ORF">E8M01_30470</name>
</gene>
<feature type="transmembrane region" description="Helical" evidence="9">
    <location>
        <begin position="173"/>
        <end position="190"/>
    </location>
</feature>
<dbReference type="PANTHER" id="PTHR30574:SF1">
    <property type="entry name" value="SULPHUR TRANSPORT DOMAIN-CONTAINING PROTEIN"/>
    <property type="match status" value="1"/>
</dbReference>
<evidence type="ECO:0000256" key="9">
    <source>
        <dbReference type="SAM" id="Phobius"/>
    </source>
</evidence>
<dbReference type="Pfam" id="PF04143">
    <property type="entry name" value="Sulf_transp"/>
    <property type="match status" value="1"/>
</dbReference>